<evidence type="ECO:0000313" key="4">
    <source>
        <dbReference type="EMBL" id="MBB6647775.1"/>
    </source>
</evidence>
<organism evidence="4 5">
    <name type="scientific">Halobellus ruber</name>
    <dbReference type="NCBI Taxonomy" id="2761102"/>
    <lineage>
        <taxon>Archaea</taxon>
        <taxon>Methanobacteriati</taxon>
        <taxon>Methanobacteriota</taxon>
        <taxon>Stenosarchaea group</taxon>
        <taxon>Halobacteria</taxon>
        <taxon>Halobacteriales</taxon>
        <taxon>Haloferacaceae</taxon>
        <taxon>Halobellus</taxon>
    </lineage>
</organism>
<keyword evidence="5" id="KW-1185">Reference proteome</keyword>
<evidence type="ECO:0000313" key="5">
    <source>
        <dbReference type="Proteomes" id="UP000546257"/>
    </source>
</evidence>
<dbReference type="CDD" id="cd16148">
    <property type="entry name" value="sulfatase_like"/>
    <property type="match status" value="1"/>
</dbReference>
<feature type="domain" description="Sulfatase N-terminal" evidence="3">
    <location>
        <begin position="4"/>
        <end position="334"/>
    </location>
</feature>
<dbReference type="AlphaFoldDB" id="A0A7J9SLH6"/>
<dbReference type="RefSeq" id="WP_185194150.1">
    <property type="nucleotide sequence ID" value="NZ_JACKXD010000007.1"/>
</dbReference>
<keyword evidence="2" id="KW-0378">Hydrolase</keyword>
<reference evidence="4 5" key="1">
    <citation type="submission" date="2020-08" db="EMBL/GenBank/DDBJ databases">
        <authorList>
            <person name="Seo M.-J."/>
        </authorList>
    </citation>
    <scope>NUCLEOTIDE SEQUENCE [LARGE SCALE GENOMIC DNA]</scope>
    <source>
        <strain evidence="4 5">MBLA0160</strain>
    </source>
</reference>
<gene>
    <name evidence="4" type="ORF">H5V44_16045</name>
</gene>
<dbReference type="GO" id="GO:0008484">
    <property type="term" value="F:sulfuric ester hydrolase activity"/>
    <property type="evidence" value="ECO:0007669"/>
    <property type="project" value="TreeGrafter"/>
</dbReference>
<dbReference type="InterPro" id="IPR000917">
    <property type="entry name" value="Sulfatase_N"/>
</dbReference>
<dbReference type="EMBL" id="JACKXD010000007">
    <property type="protein sequence ID" value="MBB6647775.1"/>
    <property type="molecule type" value="Genomic_DNA"/>
</dbReference>
<dbReference type="InterPro" id="IPR017850">
    <property type="entry name" value="Alkaline_phosphatase_core_sf"/>
</dbReference>
<dbReference type="Gene3D" id="3.40.720.10">
    <property type="entry name" value="Alkaline Phosphatase, subunit A"/>
    <property type="match status" value="1"/>
</dbReference>
<evidence type="ECO:0000256" key="2">
    <source>
        <dbReference type="ARBA" id="ARBA00022801"/>
    </source>
</evidence>
<dbReference type="GO" id="GO:0005737">
    <property type="term" value="C:cytoplasm"/>
    <property type="evidence" value="ECO:0007669"/>
    <property type="project" value="TreeGrafter"/>
</dbReference>
<dbReference type="PANTHER" id="PTHR45953:SF1">
    <property type="entry name" value="IDURONATE 2-SULFATASE"/>
    <property type="match status" value="1"/>
</dbReference>
<sequence length="462" mass="52624">MTKIIYIDIDSLRADHVGTYGYSKNTTPEIDRVATDGVRFDNAYVANSPCMPSRAALMSGRYGADNGVETHGPLSQTLNTPAHSIQWAGSWSDHTDDRPWWRLPELFFKNDIYTVAVSSFPRHPAPWFYHLWDTFHQPREPTGPDESFQTPRAENVVDTAIKVVNRLADSGKDFFLYVQMWDPHAPYNRTDNEIDHFADKLTHPYPTAEQIDTHREWDAWRSASHMSINDRSDLRRLVAGYDAEIAYADAEIGRLIDRLERHGLYADTTITITGDHGEEFGEHGLYREHWSTHDGTQRVPLIIKPAADINFQQGTRDHLVTNVDMPPTLAALADLPIPERWQGESLVPLFQDSDHNWRDAIVFDHGLYTAQRAVRTADWKYIRTLNPGMWGSVVPDEQLYQMSEDPWEQDNCVASAPQVRDELHTHLRTWVEEFVPETDALQTVAADGPAGTLAFNTDFDGV</sequence>
<keyword evidence="1" id="KW-0479">Metal-binding</keyword>
<accession>A0A7J9SLH6</accession>
<evidence type="ECO:0000256" key="1">
    <source>
        <dbReference type="ARBA" id="ARBA00022723"/>
    </source>
</evidence>
<dbReference type="SUPFAM" id="SSF53649">
    <property type="entry name" value="Alkaline phosphatase-like"/>
    <property type="match status" value="1"/>
</dbReference>
<protein>
    <submittedName>
        <fullName evidence="4">Sulfatase</fullName>
    </submittedName>
</protein>
<dbReference type="Proteomes" id="UP000546257">
    <property type="component" value="Unassembled WGS sequence"/>
</dbReference>
<dbReference type="Pfam" id="PF00884">
    <property type="entry name" value="Sulfatase"/>
    <property type="match status" value="1"/>
</dbReference>
<name>A0A7J9SLH6_9EURY</name>
<comment type="caution">
    <text evidence="4">The sequence shown here is derived from an EMBL/GenBank/DDBJ whole genome shotgun (WGS) entry which is preliminary data.</text>
</comment>
<proteinExistence type="predicted"/>
<dbReference type="GO" id="GO:0046872">
    <property type="term" value="F:metal ion binding"/>
    <property type="evidence" value="ECO:0007669"/>
    <property type="project" value="UniProtKB-KW"/>
</dbReference>
<dbReference type="PANTHER" id="PTHR45953">
    <property type="entry name" value="IDURONATE 2-SULFATASE"/>
    <property type="match status" value="1"/>
</dbReference>
<evidence type="ECO:0000259" key="3">
    <source>
        <dbReference type="Pfam" id="PF00884"/>
    </source>
</evidence>